<dbReference type="InterPro" id="IPR036563">
    <property type="entry name" value="MoaE_sf"/>
</dbReference>
<sequence length="122" mass="13660">MDISKAIAELKQKPGFADNVGMVLVHNGTVRSWSRQDKQHVTALEVTPDQEKIQELVREYSAKPGIFRIVVEARSGRFQPGDDLLFIIVAGDVREHVKPVLSELLERIKAEGVRKREIMAGA</sequence>
<keyword evidence="12" id="KW-1185">Reference proteome</keyword>
<dbReference type="Proteomes" id="UP000198771">
    <property type="component" value="Unassembled WGS sequence"/>
</dbReference>
<evidence type="ECO:0000256" key="10">
    <source>
        <dbReference type="ARBA" id="ARBA00049878"/>
    </source>
</evidence>
<evidence type="ECO:0000256" key="9">
    <source>
        <dbReference type="ARBA" id="ARBA00032474"/>
    </source>
</evidence>
<accession>A0A1G6AA86</accession>
<dbReference type="OrthoDB" id="9786032at2"/>
<protein>
    <recommendedName>
        <fullName evidence="4">Molybdopterin synthase catalytic subunit</fullName>
        <ecNumber evidence="3">2.8.1.12</ecNumber>
    </recommendedName>
    <alternativeName>
        <fullName evidence="8">MPT synthase subunit 2</fullName>
    </alternativeName>
    <alternativeName>
        <fullName evidence="6">Molybdenum cofactor biosynthesis protein E</fullName>
    </alternativeName>
    <alternativeName>
        <fullName evidence="7">Molybdopterin-converting factor large subunit</fullName>
    </alternativeName>
    <alternativeName>
        <fullName evidence="9">Molybdopterin-converting factor subunit 2</fullName>
    </alternativeName>
</protein>
<comment type="pathway">
    <text evidence="1">Cofactor biosynthesis; molybdopterin biosynthesis.</text>
</comment>
<evidence type="ECO:0000256" key="6">
    <source>
        <dbReference type="ARBA" id="ARBA00029745"/>
    </source>
</evidence>
<dbReference type="Gene3D" id="3.90.1170.40">
    <property type="entry name" value="Molybdopterin biosynthesis MoaE subunit"/>
    <property type="match status" value="1"/>
</dbReference>
<evidence type="ECO:0000256" key="1">
    <source>
        <dbReference type="ARBA" id="ARBA00005046"/>
    </source>
</evidence>
<evidence type="ECO:0000256" key="8">
    <source>
        <dbReference type="ARBA" id="ARBA00030781"/>
    </source>
</evidence>
<evidence type="ECO:0000256" key="7">
    <source>
        <dbReference type="ARBA" id="ARBA00030407"/>
    </source>
</evidence>
<comment type="similarity">
    <text evidence="2">Belongs to the MoaE family.</text>
</comment>
<evidence type="ECO:0000313" key="12">
    <source>
        <dbReference type="Proteomes" id="UP000198771"/>
    </source>
</evidence>
<evidence type="ECO:0000256" key="3">
    <source>
        <dbReference type="ARBA" id="ARBA00011950"/>
    </source>
</evidence>
<reference evidence="11 12" key="1">
    <citation type="submission" date="2016-10" db="EMBL/GenBank/DDBJ databases">
        <authorList>
            <person name="de Groot N.N."/>
        </authorList>
    </citation>
    <scope>NUCLEOTIDE SEQUENCE [LARGE SCALE GENOMIC DNA]</scope>
    <source>
        <strain evidence="11 12">ASO4-2</strain>
    </source>
</reference>
<comment type="catalytic activity">
    <reaction evidence="10">
        <text>2 [molybdopterin-synthase sulfur-carrier protein]-C-terminal-Gly-aminoethanethioate + cyclic pyranopterin phosphate + H2O = molybdopterin + 2 [molybdopterin-synthase sulfur-carrier protein]-C-terminal Gly-Gly + 2 H(+)</text>
        <dbReference type="Rhea" id="RHEA:26333"/>
        <dbReference type="Rhea" id="RHEA-COMP:12202"/>
        <dbReference type="Rhea" id="RHEA-COMP:19907"/>
        <dbReference type="ChEBI" id="CHEBI:15377"/>
        <dbReference type="ChEBI" id="CHEBI:15378"/>
        <dbReference type="ChEBI" id="CHEBI:58698"/>
        <dbReference type="ChEBI" id="CHEBI:59648"/>
        <dbReference type="ChEBI" id="CHEBI:90778"/>
        <dbReference type="ChEBI" id="CHEBI:232372"/>
        <dbReference type="EC" id="2.8.1.12"/>
    </reaction>
</comment>
<dbReference type="InterPro" id="IPR003448">
    <property type="entry name" value="Mopterin_biosynth_MoaE"/>
</dbReference>
<evidence type="ECO:0000256" key="4">
    <source>
        <dbReference type="ARBA" id="ARBA00013858"/>
    </source>
</evidence>
<dbReference type="SUPFAM" id="SSF54690">
    <property type="entry name" value="Molybdopterin synthase subunit MoaE"/>
    <property type="match status" value="1"/>
</dbReference>
<comment type="subunit">
    <text evidence="5">Heterotetramer of 2 MoaD subunits and 2 MoaE subunits. Also stable as homodimer. The enzyme changes between these two forms during catalysis.</text>
</comment>
<evidence type="ECO:0000256" key="5">
    <source>
        <dbReference type="ARBA" id="ARBA00026066"/>
    </source>
</evidence>
<dbReference type="GO" id="GO:0030366">
    <property type="term" value="F:molybdopterin synthase activity"/>
    <property type="evidence" value="ECO:0007669"/>
    <property type="project" value="UniProtKB-EC"/>
</dbReference>
<dbReference type="EC" id="2.8.1.12" evidence="3"/>
<dbReference type="Pfam" id="PF02391">
    <property type="entry name" value="MoaE"/>
    <property type="match status" value="1"/>
</dbReference>
<organism evidence="11 12">
    <name type="scientific">Desulfonatronum thiosulfatophilum</name>
    <dbReference type="NCBI Taxonomy" id="617002"/>
    <lineage>
        <taxon>Bacteria</taxon>
        <taxon>Pseudomonadati</taxon>
        <taxon>Thermodesulfobacteriota</taxon>
        <taxon>Desulfovibrionia</taxon>
        <taxon>Desulfovibrionales</taxon>
        <taxon>Desulfonatronaceae</taxon>
        <taxon>Desulfonatronum</taxon>
    </lineage>
</organism>
<dbReference type="EMBL" id="FMXO01000001">
    <property type="protein sequence ID" value="SDB05357.1"/>
    <property type="molecule type" value="Genomic_DNA"/>
</dbReference>
<gene>
    <name evidence="11" type="ORF">SAMN05660653_00282</name>
</gene>
<dbReference type="GO" id="GO:0006777">
    <property type="term" value="P:Mo-molybdopterin cofactor biosynthetic process"/>
    <property type="evidence" value="ECO:0007669"/>
    <property type="project" value="InterPro"/>
</dbReference>
<dbReference type="UniPathway" id="UPA00344"/>
<name>A0A1G6AA86_9BACT</name>
<evidence type="ECO:0000313" key="11">
    <source>
        <dbReference type="EMBL" id="SDB05357.1"/>
    </source>
</evidence>
<proteinExistence type="inferred from homology"/>
<dbReference type="AlphaFoldDB" id="A0A1G6AA86"/>
<evidence type="ECO:0000256" key="2">
    <source>
        <dbReference type="ARBA" id="ARBA00005426"/>
    </source>
</evidence>
<dbReference type="RefSeq" id="WP_092116454.1">
    <property type="nucleotide sequence ID" value="NZ_FMXO01000001.1"/>
</dbReference>
<dbReference type="STRING" id="617002.SAMN05660653_00282"/>